<dbReference type="AlphaFoldDB" id="A0AAQ3WD64"/>
<proteinExistence type="predicted"/>
<evidence type="ECO:0000313" key="2">
    <source>
        <dbReference type="Proteomes" id="UP000194948"/>
    </source>
</evidence>
<reference evidence="1" key="2">
    <citation type="submission" date="2024-03" db="EMBL/GenBank/DDBJ databases">
        <title>The Genome Sequence of Enterococcus sp. DIV0205d.</title>
        <authorList>
            <consortium name="The Broad Institute Genomics Platform"/>
            <consortium name="The Broad Institute Microbial Omics Core"/>
            <consortium name="The Broad Institute Genomic Center for Infectious Diseases"/>
            <person name="Earl A."/>
            <person name="Manson A."/>
            <person name="Gilmore M."/>
            <person name="Schwartman J."/>
            <person name="Shea T."/>
            <person name="Abouelleil A."/>
            <person name="Cao P."/>
            <person name="Chapman S."/>
            <person name="Cusick C."/>
            <person name="Young S."/>
            <person name="Neafsey D."/>
            <person name="Nusbaum C."/>
            <person name="Birren B."/>
        </authorList>
    </citation>
    <scope>NUCLEOTIDE SEQUENCE</scope>
    <source>
        <strain evidence="1">7F3_DIV0205</strain>
    </source>
</reference>
<dbReference type="EMBL" id="CP147244">
    <property type="protein sequence ID" value="WYK00231.1"/>
    <property type="molecule type" value="Genomic_DNA"/>
</dbReference>
<gene>
    <name evidence="1" type="ORF">A5821_001325</name>
</gene>
<protein>
    <submittedName>
        <fullName evidence="1">Uncharacterized protein</fullName>
    </submittedName>
</protein>
<keyword evidence="2" id="KW-1185">Reference proteome</keyword>
<evidence type="ECO:0000313" key="1">
    <source>
        <dbReference type="EMBL" id="WYK00231.1"/>
    </source>
</evidence>
<organism evidence="1 2">
    <name type="scientific">Candidatus Enterococcus palustris</name>
    <dbReference type="NCBI Taxonomy" id="1834189"/>
    <lineage>
        <taxon>Bacteria</taxon>
        <taxon>Bacillati</taxon>
        <taxon>Bacillota</taxon>
        <taxon>Bacilli</taxon>
        <taxon>Lactobacillales</taxon>
        <taxon>Enterococcaceae</taxon>
        <taxon>Enterococcus</taxon>
    </lineage>
</organism>
<name>A0AAQ3WD64_9ENTE</name>
<reference evidence="1" key="1">
    <citation type="submission" date="2017-05" db="EMBL/GenBank/DDBJ databases">
        <authorList>
            <consortium name="The Broad Institute Genomics Platform"/>
            <consortium name="The Broad Institute Genomic Center for Infectious Diseases"/>
            <person name="Earl A."/>
            <person name="Manson A."/>
            <person name="Schwartman J."/>
            <person name="Gilmore M."/>
            <person name="Abouelleil A."/>
            <person name="Cao P."/>
            <person name="Chapman S."/>
            <person name="Cusick C."/>
            <person name="Shea T."/>
            <person name="Young S."/>
            <person name="Neafsey D."/>
            <person name="Nusbaum C."/>
            <person name="Birren B."/>
        </authorList>
    </citation>
    <scope>NUCLEOTIDE SEQUENCE</scope>
    <source>
        <strain evidence="1">7F3_DIV0205</strain>
    </source>
</reference>
<accession>A0AAQ3WD64</accession>
<dbReference type="Proteomes" id="UP000194948">
    <property type="component" value="Chromosome"/>
</dbReference>
<sequence length="34" mass="3887">MISFSNREMVLIAEQEYSKEVVANIINSRGTTKK</sequence>